<dbReference type="InterPro" id="IPR049512">
    <property type="entry name" value="DJR-like_dom"/>
</dbReference>
<keyword evidence="3" id="KW-1185">Reference proteome</keyword>
<dbReference type="PANTHER" id="PTHR36159">
    <property type="entry name" value="PROTEIN CBG23766"/>
    <property type="match status" value="1"/>
</dbReference>
<dbReference type="AlphaFoldDB" id="A0A1B0GEQ0"/>
<dbReference type="PANTHER" id="PTHR36159:SF1">
    <property type="entry name" value="RETROVIRUS-RELATED POL POLYPROTEIN FROM TRANSPOSON 412-LIKE PROTEIN"/>
    <property type="match status" value="1"/>
</dbReference>
<name>A0A1B0GEQ0_GLOMM</name>
<accession>A0A1B0GEQ0</accession>
<dbReference type="Proteomes" id="UP000092444">
    <property type="component" value="Unassembled WGS sequence"/>
</dbReference>
<sequence>MRWNESSEPHSVFFFTFTFTLVKRDHSIKQNRNDILYDFYLFLFTENYLTIDSLATDRSLEELHRTYVHNEGLSATVLWNVKLASENERPRFLLIAFRNAENKFTHCNLTNVKVHLNSDSYPYDDLNLRFSRNQFALLYDMYSRFQQSYYLRDPYPLLKRNEFLTHAPIVVLDVTHQNESVKTGPIDIRIELKASKIKWRKK</sequence>
<organism evidence="2 3">
    <name type="scientific">Glossina morsitans morsitans</name>
    <name type="common">Savannah tsetse fly</name>
    <dbReference type="NCBI Taxonomy" id="37546"/>
    <lineage>
        <taxon>Eukaryota</taxon>
        <taxon>Metazoa</taxon>
        <taxon>Ecdysozoa</taxon>
        <taxon>Arthropoda</taxon>
        <taxon>Hexapoda</taxon>
        <taxon>Insecta</taxon>
        <taxon>Pterygota</taxon>
        <taxon>Neoptera</taxon>
        <taxon>Endopterygota</taxon>
        <taxon>Diptera</taxon>
        <taxon>Brachycera</taxon>
        <taxon>Muscomorpha</taxon>
        <taxon>Hippoboscoidea</taxon>
        <taxon>Glossinidae</taxon>
        <taxon>Glossina</taxon>
    </lineage>
</organism>
<dbReference type="VEuPathDB" id="VectorBase:GMOY011774"/>
<dbReference type="EMBL" id="CCAG010012500">
    <property type="status" value="NOT_ANNOTATED_CDS"/>
    <property type="molecule type" value="Genomic_DNA"/>
</dbReference>
<feature type="domain" description="Double jelly roll-like" evidence="1">
    <location>
        <begin position="77"/>
        <end position="194"/>
    </location>
</feature>
<protein>
    <recommendedName>
        <fullName evidence="1">Double jelly roll-like domain-containing protein</fullName>
    </recommendedName>
</protein>
<evidence type="ECO:0000313" key="3">
    <source>
        <dbReference type="Proteomes" id="UP000092444"/>
    </source>
</evidence>
<dbReference type="PhylomeDB" id="A0A1B0GEQ0"/>
<evidence type="ECO:0000313" key="2">
    <source>
        <dbReference type="EnsemblMetazoa" id="GMOY011774-PA"/>
    </source>
</evidence>
<proteinExistence type="predicted"/>
<dbReference type="EMBL" id="CCAG010012499">
    <property type="status" value="NOT_ANNOTATED_CDS"/>
    <property type="molecule type" value="Genomic_DNA"/>
</dbReference>
<dbReference type="EnsemblMetazoa" id="GMOY011774-RA">
    <property type="protein sequence ID" value="GMOY011774-PA"/>
    <property type="gene ID" value="GMOY011774"/>
</dbReference>
<evidence type="ECO:0000259" key="1">
    <source>
        <dbReference type="Pfam" id="PF21738"/>
    </source>
</evidence>
<dbReference type="Pfam" id="PF21738">
    <property type="entry name" value="DJR-like_dom"/>
    <property type="match status" value="1"/>
</dbReference>
<reference evidence="2" key="1">
    <citation type="submission" date="2020-05" db="UniProtKB">
        <authorList>
            <consortium name="EnsemblMetazoa"/>
        </authorList>
    </citation>
    <scope>IDENTIFICATION</scope>
    <source>
        <strain evidence="2">Yale</strain>
    </source>
</reference>